<dbReference type="Pfam" id="PF10358">
    <property type="entry name" value="NT-C2"/>
    <property type="match status" value="1"/>
</dbReference>
<sequence>MLSKLIVPKARRVPQPKFDLTLRIIDLNNVPLVTGTALIKYSLPSSSTTGGEHTGRTERCPITEHKVQFDYARTFAVRLTIDKNNNLSECPIHFEILQEFHSGAVTKAERVPLGHVVLNLAEYVEESEQVEGEEGVVRRYLLQDSKINSTLKIGVFMRQVDGERNFVAPPLKTAAVFGGIAGIMVGESEGVDETVGQNHLSDLPNLNQSRDHSELHDIYRRSLAASWAAQAGELPADQCVEDIFNGGDGWKGHHDYDQDHDHDTYPSTSSSSISNLASENHHTHNRHHSHTSTKSRQTMRSAKPSLRTTHVHKHNASQETLLARKGDSEGSLALPMSAHGSEDGERGRTGLVTAREVDEFAVRDDLVAWRLPGAVS</sequence>
<feature type="compositionally biased region" description="Basic and acidic residues" evidence="1">
    <location>
        <begin position="251"/>
        <end position="264"/>
    </location>
</feature>
<evidence type="ECO:0000313" key="3">
    <source>
        <dbReference type="EMBL" id="TVY16908.1"/>
    </source>
</evidence>
<feature type="region of interest" description="Disordered" evidence="1">
    <location>
        <begin position="251"/>
        <end position="349"/>
    </location>
</feature>
<dbReference type="PROSITE" id="PS51840">
    <property type="entry name" value="C2_NT"/>
    <property type="match status" value="1"/>
</dbReference>
<feature type="compositionally biased region" description="Basic residues" evidence="1">
    <location>
        <begin position="283"/>
        <end position="293"/>
    </location>
</feature>
<name>A0A8T9BAK7_9HELO</name>
<keyword evidence="4" id="KW-1185">Reference proteome</keyword>
<dbReference type="InterPro" id="IPR019448">
    <property type="entry name" value="NT-C2"/>
</dbReference>
<dbReference type="EMBL" id="QGMF01000312">
    <property type="protein sequence ID" value="TVY16908.1"/>
    <property type="molecule type" value="Genomic_DNA"/>
</dbReference>
<gene>
    <name evidence="3" type="ORF">LARI1_G007189</name>
</gene>
<evidence type="ECO:0000313" key="4">
    <source>
        <dbReference type="Proteomes" id="UP000469559"/>
    </source>
</evidence>
<protein>
    <recommendedName>
        <fullName evidence="2">C2 NT-type domain-containing protein</fullName>
    </recommendedName>
</protein>
<accession>A0A8T9BAK7</accession>
<evidence type="ECO:0000259" key="2">
    <source>
        <dbReference type="PROSITE" id="PS51840"/>
    </source>
</evidence>
<dbReference type="PANTHER" id="PTHR21456:SF1">
    <property type="entry name" value="C2 NT-TYPE DOMAIN-CONTAINING PROTEIN"/>
    <property type="match status" value="1"/>
</dbReference>
<feature type="compositionally biased region" description="Low complexity" evidence="1">
    <location>
        <begin position="267"/>
        <end position="278"/>
    </location>
</feature>
<dbReference type="OrthoDB" id="3365224at2759"/>
<reference evidence="3 4" key="1">
    <citation type="submission" date="2018-05" db="EMBL/GenBank/DDBJ databases">
        <title>Whole genome sequencing for identification of molecular markers to develop diagnostic detection tools for the regulated plant pathogen Lachnellula willkommii.</title>
        <authorList>
            <person name="Giroux E."/>
            <person name="Bilodeau G."/>
        </authorList>
    </citation>
    <scope>NUCLEOTIDE SEQUENCE [LARGE SCALE GENOMIC DNA]</scope>
    <source>
        <strain evidence="3 4">CBS 203.66</strain>
    </source>
</reference>
<dbReference type="Proteomes" id="UP000469559">
    <property type="component" value="Unassembled WGS sequence"/>
</dbReference>
<comment type="caution">
    <text evidence="3">The sequence shown here is derived from an EMBL/GenBank/DDBJ whole genome shotgun (WGS) entry which is preliminary data.</text>
</comment>
<proteinExistence type="predicted"/>
<dbReference type="PANTHER" id="PTHR21456">
    <property type="entry name" value="FAMILY WITH SEQUENCE SIMILARITY 102"/>
    <property type="match status" value="1"/>
</dbReference>
<evidence type="ECO:0000256" key="1">
    <source>
        <dbReference type="SAM" id="MobiDB-lite"/>
    </source>
</evidence>
<feature type="domain" description="C2 NT-type" evidence="2">
    <location>
        <begin position="8"/>
        <end position="159"/>
    </location>
</feature>
<dbReference type="InterPro" id="IPR039931">
    <property type="entry name" value="EEIG1/2-like"/>
</dbReference>
<organism evidence="3 4">
    <name type="scientific">Lachnellula arida</name>
    <dbReference type="NCBI Taxonomy" id="1316785"/>
    <lineage>
        <taxon>Eukaryota</taxon>
        <taxon>Fungi</taxon>
        <taxon>Dikarya</taxon>
        <taxon>Ascomycota</taxon>
        <taxon>Pezizomycotina</taxon>
        <taxon>Leotiomycetes</taxon>
        <taxon>Helotiales</taxon>
        <taxon>Lachnaceae</taxon>
        <taxon>Lachnellula</taxon>
    </lineage>
</organism>
<dbReference type="AlphaFoldDB" id="A0A8T9BAK7"/>